<dbReference type="InterPro" id="IPR029001">
    <property type="entry name" value="ITPase-like_fam"/>
</dbReference>
<dbReference type="Proteomes" id="UP001188597">
    <property type="component" value="Unassembled WGS sequence"/>
</dbReference>
<evidence type="ECO:0000256" key="1">
    <source>
        <dbReference type="ARBA" id="ARBA00008023"/>
    </source>
</evidence>
<dbReference type="GO" id="GO:0009143">
    <property type="term" value="P:nucleoside triphosphate catabolic process"/>
    <property type="evidence" value="ECO:0007669"/>
    <property type="project" value="InterPro"/>
</dbReference>
<reference evidence="5" key="1">
    <citation type="submission" date="2022-12" db="EMBL/GenBank/DDBJ databases">
        <title>Draft genome assemblies for two species of Escallonia (Escalloniales).</title>
        <authorList>
            <person name="Chanderbali A."/>
            <person name="Dervinis C."/>
            <person name="Anghel I."/>
            <person name="Soltis D."/>
            <person name="Soltis P."/>
            <person name="Zapata F."/>
        </authorList>
    </citation>
    <scope>NUCLEOTIDE SEQUENCE</scope>
    <source>
        <strain evidence="5">UCBG64.0493</strain>
        <tissue evidence="5">Leaf</tissue>
    </source>
</reference>
<accession>A0AA88VE72</accession>
<evidence type="ECO:0000256" key="3">
    <source>
        <dbReference type="SAM" id="Coils"/>
    </source>
</evidence>
<comment type="caution">
    <text evidence="5">The sequence shown here is derived from an EMBL/GenBank/DDBJ whole genome shotgun (WGS) entry which is preliminary data.</text>
</comment>
<feature type="region of interest" description="Disordered" evidence="4">
    <location>
        <begin position="118"/>
        <end position="143"/>
    </location>
</feature>
<name>A0AA88VE72_9ASTE</name>
<evidence type="ECO:0000313" key="5">
    <source>
        <dbReference type="EMBL" id="KAK3006667.1"/>
    </source>
</evidence>
<proteinExistence type="inferred from homology"/>
<gene>
    <name evidence="5" type="ORF">RJ639_017414</name>
</gene>
<dbReference type="Pfam" id="PF01725">
    <property type="entry name" value="Ham1p_like"/>
    <property type="match status" value="1"/>
</dbReference>
<sequence>MEEMTVSLGSENFADVGDLRLGKIKVVSTPVLKGMASSSDSDEETDATRKLMLQIEEMKRENQELREKIRMNEEAYNDLIKKQDIIKNQDLMVSENVEINACSNGVRNAETKTTVGNTPRLDSARVSHAPEGSHGHIMGPCRTEENKGKIVSPRGPNDFGWDPIFEPDGYDQTYAEMPKEEKNKISHRYKALALVKSHFADAGYTFETSPSNRE</sequence>
<dbReference type="SUPFAM" id="SSF52972">
    <property type="entry name" value="ITPase-like"/>
    <property type="match status" value="1"/>
</dbReference>
<dbReference type="PANTHER" id="PTHR11067">
    <property type="entry name" value="INOSINE TRIPHOSPHATE PYROPHOSPHATASE/HAM1 PROTEIN"/>
    <property type="match status" value="1"/>
</dbReference>
<dbReference type="AlphaFoldDB" id="A0AA88VE72"/>
<dbReference type="Gene3D" id="3.90.950.10">
    <property type="match status" value="1"/>
</dbReference>
<dbReference type="GO" id="GO:0047429">
    <property type="term" value="F:nucleoside triphosphate diphosphatase activity"/>
    <property type="evidence" value="ECO:0007669"/>
    <property type="project" value="InterPro"/>
</dbReference>
<organism evidence="5 6">
    <name type="scientific">Escallonia herrerae</name>
    <dbReference type="NCBI Taxonomy" id="1293975"/>
    <lineage>
        <taxon>Eukaryota</taxon>
        <taxon>Viridiplantae</taxon>
        <taxon>Streptophyta</taxon>
        <taxon>Embryophyta</taxon>
        <taxon>Tracheophyta</taxon>
        <taxon>Spermatophyta</taxon>
        <taxon>Magnoliopsida</taxon>
        <taxon>eudicotyledons</taxon>
        <taxon>Gunneridae</taxon>
        <taxon>Pentapetalae</taxon>
        <taxon>asterids</taxon>
        <taxon>campanulids</taxon>
        <taxon>Escalloniales</taxon>
        <taxon>Escalloniaceae</taxon>
        <taxon>Escallonia</taxon>
    </lineage>
</organism>
<keyword evidence="2" id="KW-0378">Hydrolase</keyword>
<keyword evidence="6" id="KW-1185">Reference proteome</keyword>
<dbReference type="InterPro" id="IPR002637">
    <property type="entry name" value="RdgB/HAM1"/>
</dbReference>
<evidence type="ECO:0000256" key="2">
    <source>
        <dbReference type="ARBA" id="ARBA00022801"/>
    </source>
</evidence>
<protein>
    <recommendedName>
        <fullName evidence="7">Inosine triphosphate pyrophosphatase</fullName>
    </recommendedName>
</protein>
<dbReference type="PANTHER" id="PTHR11067:SF9">
    <property type="entry name" value="INOSINE TRIPHOSPHATE PYROPHOSPHATASE"/>
    <property type="match status" value="1"/>
</dbReference>
<comment type="similarity">
    <text evidence="1">Belongs to the HAM1 NTPase family.</text>
</comment>
<evidence type="ECO:0008006" key="7">
    <source>
        <dbReference type="Google" id="ProtNLM"/>
    </source>
</evidence>
<keyword evidence="3" id="KW-0175">Coiled coil</keyword>
<evidence type="ECO:0000256" key="4">
    <source>
        <dbReference type="SAM" id="MobiDB-lite"/>
    </source>
</evidence>
<evidence type="ECO:0000313" key="6">
    <source>
        <dbReference type="Proteomes" id="UP001188597"/>
    </source>
</evidence>
<feature type="coiled-coil region" evidence="3">
    <location>
        <begin position="48"/>
        <end position="82"/>
    </location>
</feature>
<dbReference type="GO" id="GO:0005737">
    <property type="term" value="C:cytoplasm"/>
    <property type="evidence" value="ECO:0007669"/>
    <property type="project" value="TreeGrafter"/>
</dbReference>
<dbReference type="EMBL" id="JAVXUP010001961">
    <property type="protein sequence ID" value="KAK3006667.1"/>
    <property type="molecule type" value="Genomic_DNA"/>
</dbReference>